<reference evidence="2" key="1">
    <citation type="submission" date="2023-07" db="EMBL/GenBank/DDBJ databases">
        <title>Sorghum-associated microbial communities from plants grown in Nebraska, USA.</title>
        <authorList>
            <person name="Schachtman D."/>
        </authorList>
    </citation>
    <scope>NUCLEOTIDE SEQUENCE</scope>
    <source>
        <strain evidence="2">DS3315</strain>
    </source>
</reference>
<dbReference type="RefSeq" id="WP_307595665.1">
    <property type="nucleotide sequence ID" value="NZ_CAXUQE020000001.1"/>
</dbReference>
<proteinExistence type="predicted"/>
<feature type="compositionally biased region" description="Low complexity" evidence="1">
    <location>
        <begin position="28"/>
        <end position="58"/>
    </location>
</feature>
<evidence type="ECO:0000313" key="2">
    <source>
        <dbReference type="EMBL" id="MDP9973212.1"/>
    </source>
</evidence>
<comment type="caution">
    <text evidence="2">The sequence shown here is derived from an EMBL/GenBank/DDBJ whole genome shotgun (WGS) entry which is preliminary data.</text>
</comment>
<organism evidence="2 3">
    <name type="scientific">Variovorax paradoxus</name>
    <dbReference type="NCBI Taxonomy" id="34073"/>
    <lineage>
        <taxon>Bacteria</taxon>
        <taxon>Pseudomonadati</taxon>
        <taxon>Pseudomonadota</taxon>
        <taxon>Betaproteobacteria</taxon>
        <taxon>Burkholderiales</taxon>
        <taxon>Comamonadaceae</taxon>
        <taxon>Variovorax</taxon>
    </lineage>
</organism>
<dbReference type="SUPFAM" id="SSF55486">
    <property type="entry name" value="Metalloproteases ('zincins'), catalytic domain"/>
    <property type="match status" value="1"/>
</dbReference>
<gene>
    <name evidence="2" type="ORF">J2W39_004459</name>
</gene>
<name>A0AAW8EK65_VARPD</name>
<feature type="region of interest" description="Disordered" evidence="1">
    <location>
        <begin position="14"/>
        <end position="59"/>
    </location>
</feature>
<dbReference type="AlphaFoldDB" id="A0AAW8EK65"/>
<protein>
    <recommendedName>
        <fullName evidence="4">Peptidase metallopeptidase domain-containing protein</fullName>
    </recommendedName>
</protein>
<dbReference type="EMBL" id="JAUSRV010000011">
    <property type="protein sequence ID" value="MDP9973212.1"/>
    <property type="molecule type" value="Genomic_DNA"/>
</dbReference>
<evidence type="ECO:0000313" key="3">
    <source>
        <dbReference type="Proteomes" id="UP001224845"/>
    </source>
</evidence>
<evidence type="ECO:0000256" key="1">
    <source>
        <dbReference type="SAM" id="MobiDB-lite"/>
    </source>
</evidence>
<accession>A0AAW8EK65</accession>
<evidence type="ECO:0008006" key="4">
    <source>
        <dbReference type="Google" id="ProtNLM"/>
    </source>
</evidence>
<dbReference type="Proteomes" id="UP001224845">
    <property type="component" value="Unassembled WGS sequence"/>
</dbReference>
<sequence length="255" mass="25811">MSTALVLAACGGGSGGGSAQMGPVAGLPSTPAQTTTPTAPATPEAQAPAEPVAPVASAGPTDTEILGLVDSTNLSSAGYPWNGRYAGVVKRWSLPIPVKTNGEARAVPAMDEIEAKLGFAVFDRASIAAADEATITRGIVFRRGTAYLPAGANPQGFCANVSDAPFGGGWSASLLNPGELSGRMYVNLDNPQCVADGAIVIHEIGHALGLATHFKGFGDDDGAVGPEFWPVLATLYANAIGTPKASVLIKQIDKN</sequence>